<dbReference type="PROSITE" id="PS50097">
    <property type="entry name" value="BTB"/>
    <property type="match status" value="1"/>
</dbReference>
<comment type="subcellular location">
    <subcellularLocation>
        <location evidence="1">Nucleus</location>
    </subcellularLocation>
</comment>
<evidence type="ECO:0000313" key="8">
    <source>
        <dbReference type="RefSeq" id="XP_030762148.1"/>
    </source>
</evidence>
<sequence length="359" mass="40549">MEIPNSGEQYNLKWNNHLANFIQTFIEHQNGESLVDVTLSCEGQYIKAHKLILSACSDYFHSIFKIHNVPHPFIFLNGVRFVDLKCILHFMYHGEVKVIDKDLPTVLALGETLQIKGLSSVKLRDVPPDNVQPVPLMQQKLPKKIPRHTKSNNASNSHFLLLQPNEVPYQIPNFSKKSIYINNPGESTDNNYTKIKRKKSCLSNGQSKRNIMPNGDYISKSDNKSEVASEGPPLSNKSGSDSESANKIETNSSHSEPLPPFMIFTNEWKKKLTLEHPEKSKKEIYVKLGNMWKNLTPEAKNVYYEAAKKGNYSLKHSSHTPANESIKRKSDVLNDSTNTTSTLGPTEIVEIQESVTDSE</sequence>
<evidence type="ECO:0000313" key="11">
    <source>
        <dbReference type="RefSeq" id="XP_030762151.1"/>
    </source>
</evidence>
<dbReference type="PROSITE" id="PS50118">
    <property type="entry name" value="HMG_BOX_2"/>
    <property type="match status" value="1"/>
</dbReference>
<dbReference type="Gene3D" id="3.30.710.10">
    <property type="entry name" value="Potassium Channel Kv1.1, Chain A"/>
    <property type="match status" value="1"/>
</dbReference>
<gene>
    <name evidence="8 9 10 11" type="primary">LOC115886964</name>
</gene>
<dbReference type="Gene3D" id="1.10.30.10">
    <property type="entry name" value="High mobility group box domain"/>
    <property type="match status" value="1"/>
</dbReference>
<dbReference type="GeneID" id="115886964"/>
<feature type="domain" description="BTB" evidence="5">
    <location>
        <begin position="35"/>
        <end position="100"/>
    </location>
</feature>
<dbReference type="CDD" id="cd00084">
    <property type="entry name" value="HMG-box_SF"/>
    <property type="match status" value="1"/>
</dbReference>
<evidence type="ECO:0000256" key="3">
    <source>
        <dbReference type="PROSITE-ProRule" id="PRU00267"/>
    </source>
</evidence>
<evidence type="ECO:0000259" key="6">
    <source>
        <dbReference type="PROSITE" id="PS50118"/>
    </source>
</evidence>
<evidence type="ECO:0000256" key="1">
    <source>
        <dbReference type="ARBA" id="ARBA00004123"/>
    </source>
</evidence>
<evidence type="ECO:0000313" key="9">
    <source>
        <dbReference type="RefSeq" id="XP_030762149.1"/>
    </source>
</evidence>
<dbReference type="InterPro" id="IPR000210">
    <property type="entry name" value="BTB/POZ_dom"/>
</dbReference>
<organism evidence="7 9">
    <name type="scientific">Sitophilus oryzae</name>
    <name type="common">Rice weevil</name>
    <name type="synonym">Curculio oryzae</name>
    <dbReference type="NCBI Taxonomy" id="7048"/>
    <lineage>
        <taxon>Eukaryota</taxon>
        <taxon>Metazoa</taxon>
        <taxon>Ecdysozoa</taxon>
        <taxon>Arthropoda</taxon>
        <taxon>Hexapoda</taxon>
        <taxon>Insecta</taxon>
        <taxon>Pterygota</taxon>
        <taxon>Neoptera</taxon>
        <taxon>Endopterygota</taxon>
        <taxon>Coleoptera</taxon>
        <taxon>Polyphaga</taxon>
        <taxon>Cucujiformia</taxon>
        <taxon>Curculionidae</taxon>
        <taxon>Dryophthorinae</taxon>
        <taxon>Sitophilus</taxon>
    </lineage>
</organism>
<dbReference type="SMART" id="SM00398">
    <property type="entry name" value="HMG"/>
    <property type="match status" value="1"/>
</dbReference>
<dbReference type="Pfam" id="PF00651">
    <property type="entry name" value="BTB"/>
    <property type="match status" value="1"/>
</dbReference>
<evidence type="ECO:0000313" key="7">
    <source>
        <dbReference type="Proteomes" id="UP000504635"/>
    </source>
</evidence>
<feature type="compositionally biased region" description="Polar residues" evidence="4">
    <location>
        <begin position="333"/>
        <end position="344"/>
    </location>
</feature>
<feature type="domain" description="HMG box" evidence="6">
    <location>
        <begin position="254"/>
        <end position="309"/>
    </location>
</feature>
<dbReference type="KEGG" id="soy:115886964"/>
<evidence type="ECO:0000256" key="4">
    <source>
        <dbReference type="SAM" id="MobiDB-lite"/>
    </source>
</evidence>
<dbReference type="PANTHER" id="PTHR23110">
    <property type="entry name" value="BTB DOMAIN TRANSCRIPTION FACTOR"/>
    <property type="match status" value="1"/>
</dbReference>
<protein>
    <submittedName>
        <fullName evidence="8 9">Protein tramtrack, beta isoform-like</fullName>
    </submittedName>
</protein>
<dbReference type="InterPro" id="IPR051095">
    <property type="entry name" value="Dros_DevTransReg"/>
</dbReference>
<name>A0A6J2YGA6_SITOR</name>
<feature type="region of interest" description="Disordered" evidence="4">
    <location>
        <begin position="180"/>
        <end position="260"/>
    </location>
</feature>
<dbReference type="RefSeq" id="XP_030762151.1">
    <property type="nucleotide sequence ID" value="XM_030906291.1"/>
</dbReference>
<reference evidence="8 9" key="1">
    <citation type="submission" date="2025-04" db="UniProtKB">
        <authorList>
            <consortium name="RefSeq"/>
        </authorList>
    </citation>
    <scope>IDENTIFICATION</scope>
    <source>
        <tissue evidence="8 9">Gonads</tissue>
    </source>
</reference>
<dbReference type="OrthoDB" id="6247875at2759"/>
<dbReference type="AlphaFoldDB" id="A0A6J2YGA6"/>
<dbReference type="SUPFAM" id="SSF47095">
    <property type="entry name" value="HMG-box"/>
    <property type="match status" value="1"/>
</dbReference>
<feature type="region of interest" description="Disordered" evidence="4">
    <location>
        <begin position="313"/>
        <end position="359"/>
    </location>
</feature>
<dbReference type="GO" id="GO:0006357">
    <property type="term" value="P:regulation of transcription by RNA polymerase II"/>
    <property type="evidence" value="ECO:0007669"/>
    <property type="project" value="TreeGrafter"/>
</dbReference>
<feature type="compositionally biased region" description="Polar residues" evidence="4">
    <location>
        <begin position="235"/>
        <end position="255"/>
    </location>
</feature>
<dbReference type="SMART" id="SM00225">
    <property type="entry name" value="BTB"/>
    <property type="match status" value="1"/>
</dbReference>
<dbReference type="Proteomes" id="UP000504635">
    <property type="component" value="Unplaced"/>
</dbReference>
<accession>A0A6J2YGA6</accession>
<dbReference type="InterPro" id="IPR011333">
    <property type="entry name" value="SKP1/BTB/POZ_sf"/>
</dbReference>
<feature type="compositionally biased region" description="Polar residues" evidence="4">
    <location>
        <begin position="180"/>
        <end position="193"/>
    </location>
</feature>
<dbReference type="SUPFAM" id="SSF54695">
    <property type="entry name" value="POZ domain"/>
    <property type="match status" value="1"/>
</dbReference>
<keyword evidence="3" id="KW-0238">DNA-binding</keyword>
<dbReference type="InterPro" id="IPR036910">
    <property type="entry name" value="HMG_box_dom_sf"/>
</dbReference>
<dbReference type="GO" id="GO:0005634">
    <property type="term" value="C:nucleus"/>
    <property type="evidence" value="ECO:0007669"/>
    <property type="project" value="UniProtKB-SubCell"/>
</dbReference>
<evidence type="ECO:0000256" key="2">
    <source>
        <dbReference type="ARBA" id="ARBA00023242"/>
    </source>
</evidence>
<dbReference type="RefSeq" id="XP_030762148.1">
    <property type="nucleotide sequence ID" value="XM_030906288.1"/>
</dbReference>
<keyword evidence="2 3" id="KW-0539">Nucleus</keyword>
<keyword evidence="7" id="KW-1185">Reference proteome</keyword>
<proteinExistence type="predicted"/>
<dbReference type="RefSeq" id="XP_030762150.1">
    <property type="nucleotide sequence ID" value="XM_030906290.1"/>
</dbReference>
<feature type="DNA-binding region" description="HMG box" evidence="3">
    <location>
        <begin position="254"/>
        <end position="309"/>
    </location>
</feature>
<dbReference type="Pfam" id="PF00505">
    <property type="entry name" value="HMG_box"/>
    <property type="match status" value="1"/>
</dbReference>
<dbReference type="GO" id="GO:0003677">
    <property type="term" value="F:DNA binding"/>
    <property type="evidence" value="ECO:0007669"/>
    <property type="project" value="UniProtKB-UniRule"/>
</dbReference>
<dbReference type="PANTHER" id="PTHR23110:SF99">
    <property type="entry name" value="BROAD-COMPLEX CORE PROTEIN ISOFORM 6"/>
    <property type="match status" value="1"/>
</dbReference>
<dbReference type="InterPro" id="IPR009071">
    <property type="entry name" value="HMG_box_dom"/>
</dbReference>
<evidence type="ECO:0000259" key="5">
    <source>
        <dbReference type="PROSITE" id="PS50097"/>
    </source>
</evidence>
<evidence type="ECO:0000313" key="10">
    <source>
        <dbReference type="RefSeq" id="XP_030762150.1"/>
    </source>
</evidence>
<dbReference type="RefSeq" id="XP_030762149.1">
    <property type="nucleotide sequence ID" value="XM_030906289.1"/>
</dbReference>
<dbReference type="CDD" id="cd18315">
    <property type="entry name" value="BTB_POZ_BAB-like"/>
    <property type="match status" value="1"/>
</dbReference>